<organism evidence="3 4">
    <name type="scientific">Streptomyces hyaluromycini</name>
    <dbReference type="NCBI Taxonomy" id="1377993"/>
    <lineage>
        <taxon>Bacteria</taxon>
        <taxon>Bacillati</taxon>
        <taxon>Actinomycetota</taxon>
        <taxon>Actinomycetes</taxon>
        <taxon>Kitasatosporales</taxon>
        <taxon>Streptomycetaceae</taxon>
        <taxon>Streptomyces</taxon>
    </lineage>
</organism>
<dbReference type="SUPFAM" id="SSF54427">
    <property type="entry name" value="NTF2-like"/>
    <property type="match status" value="1"/>
</dbReference>
<accession>A0ABV1WPI3</accession>
<evidence type="ECO:0000313" key="3">
    <source>
        <dbReference type="EMBL" id="MER7178773.1"/>
    </source>
</evidence>
<dbReference type="EMBL" id="JBEPEK010000020">
    <property type="protein sequence ID" value="MER7178773.1"/>
    <property type="molecule type" value="Genomic_DNA"/>
</dbReference>
<evidence type="ECO:0000256" key="1">
    <source>
        <dbReference type="SAM" id="MobiDB-lite"/>
    </source>
</evidence>
<proteinExistence type="predicted"/>
<dbReference type="Pfam" id="PF14534">
    <property type="entry name" value="DUF4440"/>
    <property type="match status" value="1"/>
</dbReference>
<dbReference type="InterPro" id="IPR032710">
    <property type="entry name" value="NTF2-like_dom_sf"/>
</dbReference>
<name>A0ABV1WPI3_9ACTN</name>
<feature type="region of interest" description="Disordered" evidence="1">
    <location>
        <begin position="1"/>
        <end position="21"/>
    </location>
</feature>
<feature type="domain" description="DUF4440" evidence="2">
    <location>
        <begin position="30"/>
        <end position="140"/>
    </location>
</feature>
<evidence type="ECO:0000313" key="4">
    <source>
        <dbReference type="Proteomes" id="UP001474181"/>
    </source>
</evidence>
<evidence type="ECO:0000259" key="2">
    <source>
        <dbReference type="Pfam" id="PF14534"/>
    </source>
</evidence>
<dbReference type="Proteomes" id="UP001474181">
    <property type="component" value="Unassembled WGS sequence"/>
</dbReference>
<dbReference type="Gene3D" id="3.10.450.50">
    <property type="match status" value="1"/>
</dbReference>
<gene>
    <name evidence="3" type="ORF">ABT404_04650</name>
</gene>
<dbReference type="RefSeq" id="WP_350777421.1">
    <property type="nucleotide sequence ID" value="NZ_JBEPEK010000020.1"/>
</dbReference>
<keyword evidence="4" id="KW-1185">Reference proteome</keyword>
<protein>
    <submittedName>
        <fullName evidence="3">DUF4440 domain-containing protein</fullName>
    </submittedName>
</protein>
<sequence length="166" mass="17997">MPTPPSRSARPAAGDGARPGGAPADLAEVWAVITGMYAGYVAGDRERIDSFLDPEATIWDSATPELLRGRSELNHVRDARPTTGTGPAETGLTAYDQVVDVFGDLAVARYWLRVDFRTAPPELARNTAILRRTHPDGHWLVVHLHEDIHSASEQGRKPGDTTPPDL</sequence>
<dbReference type="InterPro" id="IPR027843">
    <property type="entry name" value="DUF4440"/>
</dbReference>
<reference evidence="3 4" key="1">
    <citation type="submission" date="2024-06" db="EMBL/GenBank/DDBJ databases">
        <title>The Natural Products Discovery Center: Release of the First 8490 Sequenced Strains for Exploring Actinobacteria Biosynthetic Diversity.</title>
        <authorList>
            <person name="Kalkreuter E."/>
            <person name="Kautsar S.A."/>
            <person name="Yang D."/>
            <person name="Bader C.D."/>
            <person name="Teijaro C.N."/>
            <person name="Fluegel L."/>
            <person name="Davis C.M."/>
            <person name="Simpson J.R."/>
            <person name="Lauterbach L."/>
            <person name="Steele A.D."/>
            <person name="Gui C."/>
            <person name="Meng S."/>
            <person name="Li G."/>
            <person name="Viehrig K."/>
            <person name="Ye F."/>
            <person name="Su P."/>
            <person name="Kiefer A.F."/>
            <person name="Nichols A."/>
            <person name="Cepeda A.J."/>
            <person name="Yan W."/>
            <person name="Fan B."/>
            <person name="Jiang Y."/>
            <person name="Adhikari A."/>
            <person name="Zheng C.-J."/>
            <person name="Schuster L."/>
            <person name="Cowan T.M."/>
            <person name="Smanski M.J."/>
            <person name="Chevrette M.G."/>
            <person name="De Carvalho L.P.S."/>
            <person name="Shen B."/>
        </authorList>
    </citation>
    <scope>NUCLEOTIDE SEQUENCE [LARGE SCALE GENOMIC DNA]</scope>
    <source>
        <strain evidence="3 4">NPDC000234</strain>
    </source>
</reference>
<comment type="caution">
    <text evidence="3">The sequence shown here is derived from an EMBL/GenBank/DDBJ whole genome shotgun (WGS) entry which is preliminary data.</text>
</comment>